<evidence type="ECO:0000259" key="2">
    <source>
        <dbReference type="Pfam" id="PF02752"/>
    </source>
</evidence>
<dbReference type="Pfam" id="PF02752">
    <property type="entry name" value="Arrestin_C"/>
    <property type="match status" value="1"/>
</dbReference>
<sequence>MRQGPHLEIVLDKPELLVRGSLDEATAAVLSGRLVVHLHEAIRVRSLRLTFTGRVDTFLNQELVPVAVARDEHREFLCHEWQFLAPQKPPAVWGPQPKVFPFELVVRGDNPETVNTALGKVRYQLQATLERTAFHANLAAAVDVPLKRGPQEGAPWALALMESIESIGAWDEQLNYRISVPSRSFKDGELFHARFELEPRIKGLRLVSVGVLVKEYMRYYHNGTALHRFARVVARNENYITQTGSCTMQPRKAEACMDLVDSTTVRIPLAVPEAYNGVQYDVLTDLIEVRHRLKFLIKVRDRNMLIHSIFVAVPVAIMPVKAREEDSLLPRYETAVLNPGTVIMRSSTLPPPYDTATPTVEPGHDVGGFPEPVQRTRSQFYLASPDHSPMLRASGSPAVGDDERGSASTSYTPLQPLYSLLPARLAGDAYAGCGMPAKDECGMEDQPVRPPSLHERLANSRISGKMRAIFHSRTPSSSSSHHSGCARRHSRNSTGSGLAADMPSELQRSDSLPPVIREPPLVHRRPSRSCSMTPSFPTPG</sequence>
<evidence type="ECO:0000313" key="3">
    <source>
        <dbReference type="EMBL" id="KAJ1729842.1"/>
    </source>
</evidence>
<protein>
    <recommendedName>
        <fullName evidence="2">Arrestin C-terminal-like domain-containing protein</fullName>
    </recommendedName>
</protein>
<feature type="compositionally biased region" description="Low complexity" evidence="1">
    <location>
        <begin position="471"/>
        <end position="483"/>
    </location>
</feature>
<comment type="caution">
    <text evidence="3">The sequence shown here is derived from an EMBL/GenBank/DDBJ whole genome shotgun (WGS) entry which is preliminary data.</text>
</comment>
<dbReference type="InterPro" id="IPR050357">
    <property type="entry name" value="Arrestin_domain-protein"/>
</dbReference>
<keyword evidence="4" id="KW-1185">Reference proteome</keyword>
<dbReference type="GO" id="GO:0070086">
    <property type="term" value="P:ubiquitin-dependent endocytosis"/>
    <property type="evidence" value="ECO:0007669"/>
    <property type="project" value="TreeGrafter"/>
</dbReference>
<dbReference type="OrthoDB" id="2333384at2759"/>
<dbReference type="EMBL" id="JANBOI010000543">
    <property type="protein sequence ID" value="KAJ1729842.1"/>
    <property type="molecule type" value="Genomic_DNA"/>
</dbReference>
<feature type="compositionally biased region" description="Polar residues" evidence="1">
    <location>
        <begin position="528"/>
        <end position="540"/>
    </location>
</feature>
<reference evidence="3" key="1">
    <citation type="submission" date="2022-07" db="EMBL/GenBank/DDBJ databases">
        <title>Phylogenomic reconstructions and comparative analyses of Kickxellomycotina fungi.</title>
        <authorList>
            <person name="Reynolds N.K."/>
            <person name="Stajich J.E."/>
            <person name="Barry K."/>
            <person name="Grigoriev I.V."/>
            <person name="Crous P."/>
            <person name="Smith M.E."/>
        </authorList>
    </citation>
    <scope>NUCLEOTIDE SEQUENCE</scope>
    <source>
        <strain evidence="3">BCRC 34381</strain>
    </source>
</reference>
<feature type="region of interest" description="Disordered" evidence="1">
    <location>
        <begin position="471"/>
        <end position="540"/>
    </location>
</feature>
<accession>A0A9W7YCD3</accession>
<dbReference type="PANTHER" id="PTHR11188:SF17">
    <property type="entry name" value="FI21816P1"/>
    <property type="match status" value="1"/>
</dbReference>
<dbReference type="GO" id="GO:0030674">
    <property type="term" value="F:protein-macromolecule adaptor activity"/>
    <property type="evidence" value="ECO:0007669"/>
    <property type="project" value="TreeGrafter"/>
</dbReference>
<dbReference type="InterPro" id="IPR014752">
    <property type="entry name" value="Arrestin-like_C"/>
</dbReference>
<dbReference type="InterPro" id="IPR014756">
    <property type="entry name" value="Ig_E-set"/>
</dbReference>
<dbReference type="Proteomes" id="UP001143981">
    <property type="component" value="Unassembled WGS sequence"/>
</dbReference>
<gene>
    <name evidence="3" type="ORF">LPJ61_003327</name>
</gene>
<organism evidence="3 4">
    <name type="scientific">Coemansia biformis</name>
    <dbReference type="NCBI Taxonomy" id="1286918"/>
    <lineage>
        <taxon>Eukaryota</taxon>
        <taxon>Fungi</taxon>
        <taxon>Fungi incertae sedis</taxon>
        <taxon>Zoopagomycota</taxon>
        <taxon>Kickxellomycotina</taxon>
        <taxon>Kickxellomycetes</taxon>
        <taxon>Kickxellales</taxon>
        <taxon>Kickxellaceae</taxon>
        <taxon>Coemansia</taxon>
    </lineage>
</organism>
<dbReference type="Gene3D" id="2.60.40.640">
    <property type="match status" value="1"/>
</dbReference>
<evidence type="ECO:0000256" key="1">
    <source>
        <dbReference type="SAM" id="MobiDB-lite"/>
    </source>
</evidence>
<dbReference type="GO" id="GO:0031625">
    <property type="term" value="F:ubiquitin protein ligase binding"/>
    <property type="evidence" value="ECO:0007669"/>
    <property type="project" value="TreeGrafter"/>
</dbReference>
<dbReference type="SUPFAM" id="SSF81296">
    <property type="entry name" value="E set domains"/>
    <property type="match status" value="1"/>
</dbReference>
<proteinExistence type="predicted"/>
<dbReference type="InterPro" id="IPR011022">
    <property type="entry name" value="Arrestin_C-like"/>
</dbReference>
<evidence type="ECO:0000313" key="4">
    <source>
        <dbReference type="Proteomes" id="UP001143981"/>
    </source>
</evidence>
<dbReference type="AlphaFoldDB" id="A0A9W7YCD3"/>
<dbReference type="GO" id="GO:0005829">
    <property type="term" value="C:cytosol"/>
    <property type="evidence" value="ECO:0007669"/>
    <property type="project" value="TreeGrafter"/>
</dbReference>
<name>A0A9W7YCD3_9FUNG</name>
<feature type="region of interest" description="Disordered" evidence="1">
    <location>
        <begin position="384"/>
        <end position="413"/>
    </location>
</feature>
<dbReference type="GO" id="GO:0005886">
    <property type="term" value="C:plasma membrane"/>
    <property type="evidence" value="ECO:0007669"/>
    <property type="project" value="TreeGrafter"/>
</dbReference>
<dbReference type="PANTHER" id="PTHR11188">
    <property type="entry name" value="ARRESTIN DOMAIN CONTAINING PROTEIN"/>
    <property type="match status" value="1"/>
</dbReference>
<feature type="domain" description="Arrestin C-terminal-like" evidence="2">
    <location>
        <begin position="170"/>
        <end position="320"/>
    </location>
</feature>